<name>A0A2A2JVK7_9BILA</name>
<dbReference type="Gene3D" id="3.90.190.10">
    <property type="entry name" value="Protein tyrosine phosphatase superfamily"/>
    <property type="match status" value="1"/>
</dbReference>
<proteinExistence type="predicted"/>
<accession>A0A2A2JVK7</accession>
<dbReference type="OrthoDB" id="10253954at2759"/>
<evidence type="ECO:0000313" key="3">
    <source>
        <dbReference type="EMBL" id="PAV65612.1"/>
    </source>
</evidence>
<dbReference type="AlphaFoldDB" id="A0A2A2JVK7"/>
<dbReference type="InterPro" id="IPR052782">
    <property type="entry name" value="Oocyte-zygote_transition_reg"/>
</dbReference>
<dbReference type="PRINTS" id="PR00700">
    <property type="entry name" value="PRTYPHPHTASE"/>
</dbReference>
<sequence length="439" mass="50959">MEKIVKAIRKPMDVSRRESKKKDKEKKDSNKSKRGKKKKDSSKRESRRDKKLSKRSATEMLERRSKQDRSRRTKRGEQESDSINKQSELVFRFAQIVKPLDGSDRTPRQKELFRLFLEECGKMTARGLVDEYNQKIRFYMPSSCTQEAFNCNMDKNRYKDVICCDQTRVKIQDGDPNDYIHANWVKGLNANMVLTQGPIEQTTFDFWRMVLHIKAHMIIMLCEVEENGKKKCHVYWPAEPNKELRFTQFRGDPDDVIIVKKVSQEETPSKMKKYKLLGKHWVSSSLEVTRVRNASTLTPDQLEQARKSAWKVKHHQCVTCVQVEVQYLCLVLIVLEFGVKMSYLDADSIKLYEILKADITQFVEAHRPTLNHKDCGKVPDMKALRTTEENVPKARTPSGGMHEYANTLNPGVDSYPSLQQTQVTQKYQGPMEAATPRVS</sequence>
<feature type="compositionally biased region" description="Basic residues" evidence="1">
    <location>
        <begin position="32"/>
        <end position="41"/>
    </location>
</feature>
<dbReference type="SMART" id="SM00194">
    <property type="entry name" value="PTPc"/>
    <property type="match status" value="1"/>
</dbReference>
<dbReference type="InterPro" id="IPR000242">
    <property type="entry name" value="PTP_cat"/>
</dbReference>
<protein>
    <recommendedName>
        <fullName evidence="2">Tyrosine-protein phosphatase domain-containing protein</fullName>
    </recommendedName>
</protein>
<organism evidence="3 4">
    <name type="scientific">Diploscapter pachys</name>
    <dbReference type="NCBI Taxonomy" id="2018661"/>
    <lineage>
        <taxon>Eukaryota</taxon>
        <taxon>Metazoa</taxon>
        <taxon>Ecdysozoa</taxon>
        <taxon>Nematoda</taxon>
        <taxon>Chromadorea</taxon>
        <taxon>Rhabditida</taxon>
        <taxon>Rhabditina</taxon>
        <taxon>Rhabditomorpha</taxon>
        <taxon>Rhabditoidea</taxon>
        <taxon>Rhabditidae</taxon>
        <taxon>Diploscapter</taxon>
    </lineage>
</organism>
<dbReference type="Proteomes" id="UP000218231">
    <property type="component" value="Unassembled WGS sequence"/>
</dbReference>
<feature type="compositionally biased region" description="Basic and acidic residues" evidence="1">
    <location>
        <begin position="56"/>
        <end position="78"/>
    </location>
</feature>
<evidence type="ECO:0000313" key="4">
    <source>
        <dbReference type="Proteomes" id="UP000218231"/>
    </source>
</evidence>
<dbReference type="InterPro" id="IPR029021">
    <property type="entry name" value="Prot-tyrosine_phosphatase-like"/>
</dbReference>
<feature type="domain" description="Tyrosine-protein phosphatase" evidence="2">
    <location>
        <begin position="152"/>
        <end position="310"/>
    </location>
</feature>
<keyword evidence="4" id="KW-1185">Reference proteome</keyword>
<reference evidence="3 4" key="1">
    <citation type="journal article" date="2017" name="Curr. Biol.">
        <title>Genome architecture and evolution of a unichromosomal asexual nematode.</title>
        <authorList>
            <person name="Fradin H."/>
            <person name="Zegar C."/>
            <person name="Gutwein M."/>
            <person name="Lucas J."/>
            <person name="Kovtun M."/>
            <person name="Corcoran D."/>
            <person name="Baugh L.R."/>
            <person name="Kiontke K."/>
            <person name="Gunsalus K."/>
            <person name="Fitch D.H."/>
            <person name="Piano F."/>
        </authorList>
    </citation>
    <scope>NUCLEOTIDE SEQUENCE [LARGE SCALE GENOMIC DNA]</scope>
    <source>
        <strain evidence="3">PF1309</strain>
    </source>
</reference>
<dbReference type="Pfam" id="PF00102">
    <property type="entry name" value="Y_phosphatase"/>
    <property type="match status" value="1"/>
</dbReference>
<dbReference type="STRING" id="2018661.A0A2A2JVK7"/>
<feature type="region of interest" description="Disordered" evidence="1">
    <location>
        <begin position="1"/>
        <end position="82"/>
    </location>
</feature>
<dbReference type="GO" id="GO:0004725">
    <property type="term" value="F:protein tyrosine phosphatase activity"/>
    <property type="evidence" value="ECO:0007669"/>
    <property type="project" value="InterPro"/>
</dbReference>
<dbReference type="PANTHER" id="PTHR46163">
    <property type="entry name" value="TYROSINE-PROTEIN PHOSPHATASE-RELATED"/>
    <property type="match status" value="1"/>
</dbReference>
<feature type="compositionally biased region" description="Basic and acidic residues" evidence="1">
    <location>
        <begin position="1"/>
        <end position="31"/>
    </location>
</feature>
<dbReference type="PROSITE" id="PS50055">
    <property type="entry name" value="TYR_PHOSPHATASE_PTP"/>
    <property type="match status" value="1"/>
</dbReference>
<dbReference type="EMBL" id="LIAE01010201">
    <property type="protein sequence ID" value="PAV65612.1"/>
    <property type="molecule type" value="Genomic_DNA"/>
</dbReference>
<evidence type="ECO:0000256" key="1">
    <source>
        <dbReference type="SAM" id="MobiDB-lite"/>
    </source>
</evidence>
<comment type="caution">
    <text evidence="3">The sequence shown here is derived from an EMBL/GenBank/DDBJ whole genome shotgun (WGS) entry which is preliminary data.</text>
</comment>
<dbReference type="SUPFAM" id="SSF52799">
    <property type="entry name" value="(Phosphotyrosine protein) phosphatases II"/>
    <property type="match status" value="1"/>
</dbReference>
<gene>
    <name evidence="3" type="ORF">WR25_12305</name>
</gene>
<evidence type="ECO:0000259" key="2">
    <source>
        <dbReference type="PROSITE" id="PS50055"/>
    </source>
</evidence>